<dbReference type="RefSeq" id="WP_207419922.1">
    <property type="nucleotide sequence ID" value="NZ_CP061182.1"/>
</dbReference>
<accession>A0ABS3KXU3</accession>
<sequence>MSVVPDPARPGQESVWAFPRPAVAEACARHIRIQHAGFVIADSRRSVRTLETSHPPSYYLPPQDVAMTQLRPSSRRSLCEWKGQAVYFDLVLDGIVLPEIAWSYPRPTSAFQALAGYLAFYAAPLDLCEVDGERVTPQPGGFYGGWITSHVAGPFKGGTGSLGW</sequence>
<gene>
    <name evidence="2" type="ORF">IAI61_22140</name>
</gene>
<dbReference type="PANTHER" id="PTHR43058:SF1">
    <property type="entry name" value="DUF427 DOMAIN-CONTAINING PROTEIN"/>
    <property type="match status" value="1"/>
</dbReference>
<dbReference type="Gene3D" id="2.170.150.40">
    <property type="entry name" value="Domain of unknown function (DUF427)"/>
    <property type="match status" value="1"/>
</dbReference>
<dbReference type="InterPro" id="IPR038694">
    <property type="entry name" value="DUF427_sf"/>
</dbReference>
<dbReference type="InterPro" id="IPR007361">
    <property type="entry name" value="DUF427"/>
</dbReference>
<organism evidence="2 3">
    <name type="scientific">Roseomonas haemaphysalidis</name>
    <dbReference type="NCBI Taxonomy" id="2768162"/>
    <lineage>
        <taxon>Bacteria</taxon>
        <taxon>Pseudomonadati</taxon>
        <taxon>Pseudomonadota</taxon>
        <taxon>Alphaproteobacteria</taxon>
        <taxon>Acetobacterales</taxon>
        <taxon>Roseomonadaceae</taxon>
        <taxon>Roseomonas</taxon>
    </lineage>
</organism>
<dbReference type="Proteomes" id="UP001518989">
    <property type="component" value="Unassembled WGS sequence"/>
</dbReference>
<comment type="caution">
    <text evidence="2">The sequence shown here is derived from an EMBL/GenBank/DDBJ whole genome shotgun (WGS) entry which is preliminary data.</text>
</comment>
<reference evidence="2 3" key="1">
    <citation type="submission" date="2020-09" db="EMBL/GenBank/DDBJ databases">
        <title>Roseomonas.</title>
        <authorList>
            <person name="Zhu W."/>
        </authorList>
    </citation>
    <scope>NUCLEOTIDE SEQUENCE [LARGE SCALE GENOMIC DNA]</scope>
    <source>
        <strain evidence="2 3">573</strain>
    </source>
</reference>
<evidence type="ECO:0000259" key="1">
    <source>
        <dbReference type="Pfam" id="PF04248"/>
    </source>
</evidence>
<keyword evidence="3" id="KW-1185">Reference proteome</keyword>
<proteinExistence type="predicted"/>
<protein>
    <submittedName>
        <fullName evidence="2">DUF427 domain-containing protein</fullName>
    </submittedName>
</protein>
<name>A0ABS3KXU3_9PROT</name>
<dbReference type="Pfam" id="PF04248">
    <property type="entry name" value="NTP_transf_9"/>
    <property type="match status" value="1"/>
</dbReference>
<feature type="domain" description="DUF427" evidence="1">
    <location>
        <begin position="31"/>
        <end position="122"/>
    </location>
</feature>
<dbReference type="EMBL" id="JACTNG010000019">
    <property type="protein sequence ID" value="MBO1081737.1"/>
    <property type="molecule type" value="Genomic_DNA"/>
</dbReference>
<evidence type="ECO:0000313" key="2">
    <source>
        <dbReference type="EMBL" id="MBO1081737.1"/>
    </source>
</evidence>
<dbReference type="PANTHER" id="PTHR43058">
    <property type="entry name" value="SLR0655 PROTEIN"/>
    <property type="match status" value="1"/>
</dbReference>
<evidence type="ECO:0000313" key="3">
    <source>
        <dbReference type="Proteomes" id="UP001518989"/>
    </source>
</evidence>